<evidence type="ECO:0000313" key="2">
    <source>
        <dbReference type="WBParaSite" id="ES5_v2.g10817.t1"/>
    </source>
</evidence>
<name>A0AC34F1C8_9BILA</name>
<evidence type="ECO:0000313" key="1">
    <source>
        <dbReference type="Proteomes" id="UP000887579"/>
    </source>
</evidence>
<organism evidence="1 2">
    <name type="scientific">Panagrolaimus sp. ES5</name>
    <dbReference type="NCBI Taxonomy" id="591445"/>
    <lineage>
        <taxon>Eukaryota</taxon>
        <taxon>Metazoa</taxon>
        <taxon>Ecdysozoa</taxon>
        <taxon>Nematoda</taxon>
        <taxon>Chromadorea</taxon>
        <taxon>Rhabditida</taxon>
        <taxon>Tylenchina</taxon>
        <taxon>Panagrolaimomorpha</taxon>
        <taxon>Panagrolaimoidea</taxon>
        <taxon>Panagrolaimidae</taxon>
        <taxon>Panagrolaimus</taxon>
    </lineage>
</organism>
<proteinExistence type="predicted"/>
<accession>A0AC34F1C8</accession>
<protein>
    <submittedName>
        <fullName evidence="2">Minichromosome loss protein Mcl1 middle region domain-containing protein</fullName>
    </submittedName>
</protein>
<reference evidence="2" key="1">
    <citation type="submission" date="2022-11" db="UniProtKB">
        <authorList>
            <consortium name="WormBaseParasite"/>
        </authorList>
    </citation>
    <scope>IDENTIFICATION</scope>
</reference>
<dbReference type="Proteomes" id="UP000887579">
    <property type="component" value="Unplaced"/>
</dbReference>
<sequence>MAAYENMLVIATVSGGVIVHSAEVFEHQIHLDMYEINALGGRLQVLRKLRSTPIALSPESLIKWLSFTSSGQVCTMDSDFVVRLLSPSGFWVPIFEGSTVLKNETNGFWPIAVLDTSVHLTEPKIRYLLCKGNEFPLPSKNLAPTTVELSIPLCNKEVTKTKDENDLILTDLMFSAKQLTSENMTADREEMDKLVKKHLQIVLKLFSNAVVAKKDNRAAEFIDITHGQMGVNKICTFAAKIASKGLSEKVCNAVVAKKDNRAAEFIDITHGQMGVNKICTFAAKIASKGLSEKLTKVAQERFATDSNKPSTHSLYSHHDTVPSSKRTIKRKTVTTQQQNEYDFGIKASKITRKSVEESSQDIFIESQMETDEREEPFSATLNDSSVIYSLNESRISVSSPCNPFKKSATQFSTTSTVESQDFFSTLTSSVRSTTVSSEITSKPQGKKVKITQSKLAFGTQKKTAETAKENVPQSVSSSKPNAFDLWRKENDSRLHDEYEGDDEKGFMEFAIKQFRLIDKAEKAKYKEMAEAATF</sequence>
<dbReference type="WBParaSite" id="ES5_v2.g10817.t1">
    <property type="protein sequence ID" value="ES5_v2.g10817.t1"/>
    <property type="gene ID" value="ES5_v2.g10817"/>
</dbReference>